<feature type="domain" description="Sensor histidine kinase NatK-like C-terminal" evidence="2">
    <location>
        <begin position="340"/>
        <end position="441"/>
    </location>
</feature>
<keyword evidence="1" id="KW-1133">Transmembrane helix</keyword>
<name>A0A4Z1DX60_9STRE</name>
<dbReference type="InterPro" id="IPR036890">
    <property type="entry name" value="HATPase_C_sf"/>
</dbReference>
<dbReference type="PANTHER" id="PTHR40448">
    <property type="entry name" value="TWO-COMPONENT SENSOR HISTIDINE KINASE"/>
    <property type="match status" value="1"/>
</dbReference>
<organism evidence="3 4">
    <name type="scientific">Streptococcus rubneri</name>
    <dbReference type="NCBI Taxonomy" id="1234680"/>
    <lineage>
        <taxon>Bacteria</taxon>
        <taxon>Bacillati</taxon>
        <taxon>Bacillota</taxon>
        <taxon>Bacilli</taxon>
        <taxon>Lactobacillales</taxon>
        <taxon>Streptococcaceae</taxon>
        <taxon>Streptococcus</taxon>
    </lineage>
</organism>
<feature type="transmembrane region" description="Helical" evidence="1">
    <location>
        <begin position="76"/>
        <end position="97"/>
    </location>
</feature>
<dbReference type="Gene3D" id="3.30.565.10">
    <property type="entry name" value="Histidine kinase-like ATPase, C-terminal domain"/>
    <property type="match status" value="1"/>
</dbReference>
<evidence type="ECO:0000259" key="2">
    <source>
        <dbReference type="Pfam" id="PF14501"/>
    </source>
</evidence>
<sequence>MTLEFEGIFLVSWIFRIVILSYVTNQKINLYYLLLPFIFLGIYIINYDIVFWGEIFLLPLSLIIVKKRFNWNWSQYIFYSFFPFVIFEIFSNFANLYDRFLFRLSAAQWYNFFWSSWIDYCLGFLFCFGFFKLLLIDFKVISEELNRQMNFKKQVSLFCYSLIFYVMSVYLLDNLIHLTEHGYIVSSIDFVYLRRNILIIYLIFTIGIIFKMNDQAKKNKEKELQESKDNQLKNLTSYSHHIESLYKEIRSFRHDYTNILVSLNESIKKRDIDGVERIYNAVLKESDKSFYNSQYDIAKLVHLKNLAMKSVVSAKLIEAQNRGIDVSVEIAEPIGTPQIDLIDFITILSVFLDNAIEAAVNAEAPRISFTYFQENENKILVIYNTTADYKIPTKNIFQYGVSTKGEGRGIGLSNVKQILSKYPKVTLETKSIDHEFTHELKMHEG</sequence>
<keyword evidence="1" id="KW-0812">Transmembrane</keyword>
<dbReference type="SUPFAM" id="SSF55874">
    <property type="entry name" value="ATPase domain of HSP90 chaperone/DNA topoisomerase II/histidine kinase"/>
    <property type="match status" value="1"/>
</dbReference>
<protein>
    <submittedName>
        <fullName evidence="3">GHKL domain-containing protein</fullName>
    </submittedName>
</protein>
<evidence type="ECO:0000313" key="4">
    <source>
        <dbReference type="Proteomes" id="UP000297986"/>
    </source>
</evidence>
<feature type="transmembrane region" description="Helical" evidence="1">
    <location>
        <begin position="7"/>
        <end position="25"/>
    </location>
</feature>
<reference evidence="3 4" key="1">
    <citation type="submission" date="2019-04" db="EMBL/GenBank/DDBJ databases">
        <title>Genome sequencing of Streptococcus rubneri DSM 26920(T).</title>
        <authorList>
            <person name="Kook J.-K."/>
            <person name="Park S.-N."/>
            <person name="Lim Y.K."/>
        </authorList>
    </citation>
    <scope>NUCLEOTIDE SEQUENCE [LARGE SCALE GENOMIC DNA]</scope>
    <source>
        <strain evidence="3 4">DSM 26920</strain>
    </source>
</reference>
<dbReference type="RefSeq" id="WP_135782830.1">
    <property type="nucleotide sequence ID" value="NZ_JBDMCE010000010.1"/>
</dbReference>
<evidence type="ECO:0000313" key="3">
    <source>
        <dbReference type="EMBL" id="TGN92575.1"/>
    </source>
</evidence>
<dbReference type="Pfam" id="PF14501">
    <property type="entry name" value="HATPase_c_5"/>
    <property type="match status" value="1"/>
</dbReference>
<dbReference type="OrthoDB" id="1656061at2"/>
<keyword evidence="4" id="KW-1185">Reference proteome</keyword>
<accession>A0A4Z1DX60</accession>
<comment type="caution">
    <text evidence="3">The sequence shown here is derived from an EMBL/GenBank/DDBJ whole genome shotgun (WGS) entry which is preliminary data.</text>
</comment>
<feature type="transmembrane region" description="Helical" evidence="1">
    <location>
        <begin position="117"/>
        <end position="135"/>
    </location>
</feature>
<dbReference type="EMBL" id="SRRP01000001">
    <property type="protein sequence ID" value="TGN92575.1"/>
    <property type="molecule type" value="Genomic_DNA"/>
</dbReference>
<feature type="transmembrane region" description="Helical" evidence="1">
    <location>
        <begin position="192"/>
        <end position="210"/>
    </location>
</feature>
<dbReference type="GO" id="GO:0042802">
    <property type="term" value="F:identical protein binding"/>
    <property type="evidence" value="ECO:0007669"/>
    <property type="project" value="TreeGrafter"/>
</dbReference>
<dbReference type="AlphaFoldDB" id="A0A4Z1DX60"/>
<dbReference type="InterPro" id="IPR032834">
    <property type="entry name" value="NatK-like_C"/>
</dbReference>
<feature type="transmembrane region" description="Helical" evidence="1">
    <location>
        <begin position="155"/>
        <end position="172"/>
    </location>
</feature>
<feature type="transmembrane region" description="Helical" evidence="1">
    <location>
        <begin position="31"/>
        <end position="64"/>
    </location>
</feature>
<keyword evidence="1" id="KW-0472">Membrane</keyword>
<evidence type="ECO:0000256" key="1">
    <source>
        <dbReference type="SAM" id="Phobius"/>
    </source>
</evidence>
<dbReference type="PANTHER" id="PTHR40448:SF1">
    <property type="entry name" value="TWO-COMPONENT SENSOR HISTIDINE KINASE"/>
    <property type="match status" value="1"/>
</dbReference>
<proteinExistence type="predicted"/>
<dbReference type="Proteomes" id="UP000297986">
    <property type="component" value="Unassembled WGS sequence"/>
</dbReference>
<gene>
    <name evidence="3" type="ORF">E5S68_06570</name>
</gene>